<evidence type="ECO:0000313" key="7">
    <source>
        <dbReference type="EMBL" id="CAG9782153.1"/>
    </source>
</evidence>
<evidence type="ECO:0000259" key="6">
    <source>
        <dbReference type="Pfam" id="PF00354"/>
    </source>
</evidence>
<dbReference type="InterPro" id="IPR001759">
    <property type="entry name" value="PTX_dom"/>
</dbReference>
<keyword evidence="5" id="KW-0325">Glycoprotein</keyword>
<comment type="cofactor">
    <cofactor evidence="1">
        <name>Ca(2+)</name>
        <dbReference type="ChEBI" id="CHEBI:29108"/>
    </cofactor>
</comment>
<organism evidence="7 8">
    <name type="scientific">Diatraea saccharalis</name>
    <name type="common">sugarcane borer</name>
    <dbReference type="NCBI Taxonomy" id="40085"/>
    <lineage>
        <taxon>Eukaryota</taxon>
        <taxon>Metazoa</taxon>
        <taxon>Ecdysozoa</taxon>
        <taxon>Arthropoda</taxon>
        <taxon>Hexapoda</taxon>
        <taxon>Insecta</taxon>
        <taxon>Pterygota</taxon>
        <taxon>Neoptera</taxon>
        <taxon>Endopterygota</taxon>
        <taxon>Lepidoptera</taxon>
        <taxon>Glossata</taxon>
        <taxon>Ditrysia</taxon>
        <taxon>Pyraloidea</taxon>
        <taxon>Crambidae</taxon>
        <taxon>Crambinae</taxon>
        <taxon>Diatraea</taxon>
    </lineage>
</organism>
<gene>
    <name evidence="7" type="ORF">DIATSA_LOCUS437</name>
</gene>
<dbReference type="Pfam" id="PF00354">
    <property type="entry name" value="Pentaxin"/>
    <property type="match status" value="1"/>
</dbReference>
<keyword evidence="3" id="KW-0106">Calcium</keyword>
<protein>
    <recommendedName>
        <fullName evidence="6">Pentraxin (PTX) domain-containing protein</fullName>
    </recommendedName>
</protein>
<dbReference type="InterPro" id="IPR013320">
    <property type="entry name" value="ConA-like_dom_sf"/>
</dbReference>
<keyword evidence="2" id="KW-0479">Metal-binding</keyword>
<accession>A0A9N9N1E8</accession>
<dbReference type="Proteomes" id="UP001153714">
    <property type="component" value="Chromosome 1"/>
</dbReference>
<dbReference type="InterPro" id="IPR051360">
    <property type="entry name" value="Neuronal_Pentraxin_Related"/>
</dbReference>
<reference evidence="7" key="2">
    <citation type="submission" date="2022-10" db="EMBL/GenBank/DDBJ databases">
        <authorList>
            <consortium name="ENA_rothamsted_submissions"/>
            <consortium name="culmorum"/>
            <person name="King R."/>
        </authorList>
    </citation>
    <scope>NUCLEOTIDE SEQUENCE</scope>
</reference>
<name>A0A9N9N1E8_9NEOP</name>
<sequence length="836" mass="96131">MVCDLQFLQYDIDTPPLREFTFCTWIRSYDLEAEQSIFTYVANGNSRVLRLWLDSGGQYLMLSINGKITSEIPVDIARDVWRHVCLSYQSDYGAWAVYVDSKLFLCESNDKLFSYVLPGDGSVIIGYGTTDNGKPSGFEGEMFGANMLLASTIDRNHSVSFDYYDPRSMKNNRVKERERNTKYVVFSDLQTDEIHNNFEKAITPPTNKSKSFIKINTLHSSVDHDVGLEHTTMKVKTFDLSNEKEFLDFPPSFHTTEKSTNTFWNTANDAGGEGKFQFKKNETPSNELPITYTKEITTLSEYETPPPPPPLVPKPFHTINNNFNEDNIDFKKYFRKKGSDILPTAETPPPSHRDNKVYGQWTSSKFAGSVLNYLKSINFHNREKKVPMSFPKTSDSYPYASDFKVTKIRPSVQFQRKNFMDHRIRIHKRGISEMPEVNVQILEDDIRSEILKMHAITEPKNVEITNRGESQKHMEHRFYRNVNGEPTSVENSGSVEDIYKPRPFSAQVDKMEKNKILSDLEIYKNHNLMSILPFLKSLEYFVEDPFNKLQIKENVERSSDMYTKSLSNGNKWHNIKSYNNDYTPRRINIDSSDGSSNVDVDIADFNRKHPSLKLRYKHHKRKYTTTNEPNILKGRHLAMLVSNQSSPNQESISIINYNHGHLPPHKLKAFGKLKGATKANSKYNQVNIKGNFNKQVKLGNALNERDVIGFNEEQKKQSFEGGNEKVPDINRYRSDIDNENTNAPSSLKAKTCINAISNNRALYIQRDESITISHIVSPVRKKNVAIEFIKLNYNQCSLEGSSFEKSVLLFIDWRKTPVRLFGGAQPKRTTDLCGFF</sequence>
<dbReference type="Gene3D" id="2.60.120.200">
    <property type="match status" value="1"/>
</dbReference>
<dbReference type="PANTHER" id="PTHR19277:SF125">
    <property type="entry name" value="B6"/>
    <property type="match status" value="1"/>
</dbReference>
<reference evidence="7" key="1">
    <citation type="submission" date="2021-12" db="EMBL/GenBank/DDBJ databases">
        <authorList>
            <person name="King R."/>
        </authorList>
    </citation>
    <scope>NUCLEOTIDE SEQUENCE</scope>
</reference>
<evidence type="ECO:0000256" key="2">
    <source>
        <dbReference type="ARBA" id="ARBA00022723"/>
    </source>
</evidence>
<dbReference type="EMBL" id="OU893332">
    <property type="protein sequence ID" value="CAG9782153.1"/>
    <property type="molecule type" value="Genomic_DNA"/>
</dbReference>
<keyword evidence="4" id="KW-1015">Disulfide bond</keyword>
<evidence type="ECO:0000256" key="4">
    <source>
        <dbReference type="ARBA" id="ARBA00023157"/>
    </source>
</evidence>
<dbReference type="AlphaFoldDB" id="A0A9N9N1E8"/>
<evidence type="ECO:0000256" key="1">
    <source>
        <dbReference type="ARBA" id="ARBA00001913"/>
    </source>
</evidence>
<feature type="domain" description="Pentraxin (PTX)" evidence="6">
    <location>
        <begin position="14"/>
        <end position="128"/>
    </location>
</feature>
<evidence type="ECO:0000256" key="5">
    <source>
        <dbReference type="ARBA" id="ARBA00023180"/>
    </source>
</evidence>
<dbReference type="PANTHER" id="PTHR19277">
    <property type="entry name" value="PENTRAXIN"/>
    <property type="match status" value="1"/>
</dbReference>
<dbReference type="SUPFAM" id="SSF49899">
    <property type="entry name" value="Concanavalin A-like lectins/glucanases"/>
    <property type="match status" value="1"/>
</dbReference>
<keyword evidence="8" id="KW-1185">Reference proteome</keyword>
<evidence type="ECO:0000313" key="8">
    <source>
        <dbReference type="Proteomes" id="UP001153714"/>
    </source>
</evidence>
<dbReference type="OrthoDB" id="8871962at2759"/>
<evidence type="ECO:0000256" key="3">
    <source>
        <dbReference type="ARBA" id="ARBA00022837"/>
    </source>
</evidence>
<proteinExistence type="predicted"/>
<dbReference type="GO" id="GO:0046872">
    <property type="term" value="F:metal ion binding"/>
    <property type="evidence" value="ECO:0007669"/>
    <property type="project" value="UniProtKB-KW"/>
</dbReference>